<dbReference type="InterPro" id="IPR050428">
    <property type="entry name" value="TCS_sensor_his_kinase"/>
</dbReference>
<evidence type="ECO:0000256" key="5">
    <source>
        <dbReference type="ARBA" id="ARBA00022679"/>
    </source>
</evidence>
<feature type="domain" description="Histidine kinase" evidence="12">
    <location>
        <begin position="238"/>
        <end position="430"/>
    </location>
</feature>
<evidence type="ECO:0000256" key="8">
    <source>
        <dbReference type="ARBA" id="ARBA00022989"/>
    </source>
</evidence>
<feature type="domain" description="HAMP" evidence="13">
    <location>
        <begin position="169"/>
        <end position="223"/>
    </location>
</feature>
<keyword evidence="15" id="KW-1185">Reference proteome</keyword>
<comment type="caution">
    <text evidence="14">The sequence shown here is derived from an EMBL/GenBank/DDBJ whole genome shotgun (WGS) entry which is preliminary data.</text>
</comment>
<dbReference type="InterPro" id="IPR036097">
    <property type="entry name" value="HisK_dim/P_sf"/>
</dbReference>
<comment type="catalytic activity">
    <reaction evidence="1">
        <text>ATP + protein L-histidine = ADP + protein N-phospho-L-histidine.</text>
        <dbReference type="EC" id="2.7.13.3"/>
    </reaction>
</comment>
<dbReference type="SMART" id="SM00387">
    <property type="entry name" value="HATPase_c"/>
    <property type="match status" value="1"/>
</dbReference>
<dbReference type="PROSITE" id="PS50109">
    <property type="entry name" value="HIS_KIN"/>
    <property type="match status" value="1"/>
</dbReference>
<dbReference type="GO" id="GO:0005886">
    <property type="term" value="C:plasma membrane"/>
    <property type="evidence" value="ECO:0007669"/>
    <property type="project" value="UniProtKB-SubCell"/>
</dbReference>
<dbReference type="Gene3D" id="3.30.565.10">
    <property type="entry name" value="Histidine kinase-like ATPase, C-terminal domain"/>
    <property type="match status" value="1"/>
</dbReference>
<dbReference type="InterPro" id="IPR003661">
    <property type="entry name" value="HisK_dim/P_dom"/>
</dbReference>
<evidence type="ECO:0000256" key="2">
    <source>
        <dbReference type="ARBA" id="ARBA00004236"/>
    </source>
</evidence>
<evidence type="ECO:0000313" key="14">
    <source>
        <dbReference type="EMBL" id="GIE16153.1"/>
    </source>
</evidence>
<dbReference type="FunFam" id="1.10.287.130:FF:000001">
    <property type="entry name" value="Two-component sensor histidine kinase"/>
    <property type="match status" value="1"/>
</dbReference>
<dbReference type="PANTHER" id="PTHR45436">
    <property type="entry name" value="SENSOR HISTIDINE KINASE YKOH"/>
    <property type="match status" value="1"/>
</dbReference>
<evidence type="ECO:0000256" key="1">
    <source>
        <dbReference type="ARBA" id="ARBA00000085"/>
    </source>
</evidence>
<dbReference type="PRINTS" id="PR00344">
    <property type="entry name" value="BCTRLSENSOR"/>
</dbReference>
<evidence type="ECO:0000256" key="7">
    <source>
        <dbReference type="ARBA" id="ARBA00022777"/>
    </source>
</evidence>
<reference evidence="14" key="1">
    <citation type="submission" date="2021-01" db="EMBL/GenBank/DDBJ databases">
        <title>Whole genome shotgun sequence of Actinoplanes ferrugineus NBRC 15555.</title>
        <authorList>
            <person name="Komaki H."/>
            <person name="Tamura T."/>
        </authorList>
    </citation>
    <scope>NUCLEOTIDE SEQUENCE</scope>
    <source>
        <strain evidence="14">NBRC 15555</strain>
    </source>
</reference>
<evidence type="ECO:0000256" key="4">
    <source>
        <dbReference type="ARBA" id="ARBA00022553"/>
    </source>
</evidence>
<dbReference type="SUPFAM" id="SSF47384">
    <property type="entry name" value="Homodimeric domain of signal transducing histidine kinase"/>
    <property type="match status" value="1"/>
</dbReference>
<dbReference type="PANTHER" id="PTHR45436:SF5">
    <property type="entry name" value="SENSOR HISTIDINE KINASE TRCS"/>
    <property type="match status" value="1"/>
</dbReference>
<dbReference type="SUPFAM" id="SSF55874">
    <property type="entry name" value="ATPase domain of HSP90 chaperone/DNA topoisomerase II/histidine kinase"/>
    <property type="match status" value="1"/>
</dbReference>
<keyword evidence="4" id="KW-0597">Phosphoprotein</keyword>
<dbReference type="InterPro" id="IPR004358">
    <property type="entry name" value="Sig_transdc_His_kin-like_C"/>
</dbReference>
<comment type="subcellular location">
    <subcellularLocation>
        <location evidence="2">Cell membrane</location>
    </subcellularLocation>
</comment>
<keyword evidence="7" id="KW-0418">Kinase</keyword>
<organism evidence="14 15">
    <name type="scientific">Paractinoplanes ferrugineus</name>
    <dbReference type="NCBI Taxonomy" id="113564"/>
    <lineage>
        <taxon>Bacteria</taxon>
        <taxon>Bacillati</taxon>
        <taxon>Actinomycetota</taxon>
        <taxon>Actinomycetes</taxon>
        <taxon>Micromonosporales</taxon>
        <taxon>Micromonosporaceae</taxon>
        <taxon>Paractinoplanes</taxon>
    </lineage>
</organism>
<dbReference type="Pfam" id="PF02518">
    <property type="entry name" value="HATPase_c"/>
    <property type="match status" value="1"/>
</dbReference>
<protein>
    <recommendedName>
        <fullName evidence="3">histidine kinase</fullName>
        <ecNumber evidence="3">2.7.13.3</ecNumber>
    </recommendedName>
</protein>
<evidence type="ECO:0000256" key="6">
    <source>
        <dbReference type="ARBA" id="ARBA00022692"/>
    </source>
</evidence>
<evidence type="ECO:0000259" key="12">
    <source>
        <dbReference type="PROSITE" id="PS50109"/>
    </source>
</evidence>
<dbReference type="GO" id="GO:0000155">
    <property type="term" value="F:phosphorelay sensor kinase activity"/>
    <property type="evidence" value="ECO:0007669"/>
    <property type="project" value="InterPro"/>
</dbReference>
<keyword evidence="10 11" id="KW-0472">Membrane</keyword>
<dbReference type="SMART" id="SM00304">
    <property type="entry name" value="HAMP"/>
    <property type="match status" value="1"/>
</dbReference>
<keyword evidence="6 11" id="KW-0812">Transmembrane</keyword>
<dbReference type="Proteomes" id="UP000598174">
    <property type="component" value="Unassembled WGS sequence"/>
</dbReference>
<evidence type="ECO:0000256" key="3">
    <source>
        <dbReference type="ARBA" id="ARBA00012438"/>
    </source>
</evidence>
<sequence>MTLRRSVLLLVAGLTAAALLIVTATAVLGMRHYLLSRTDEQLAAAAALARSRTELLAGDPELRGAAIRQVVSVTDYVVEIRTRTGTIRVVSGAPLPARPLLDQASPATGRPQSIAGYRAVVTHDGDYTVLVALSLQPLHDTVRLLLGVAGVTSLVVLVLLVLCARILIARRLRPLDAIAAAATDLADGRLDRRVPGVADSRTEVGRLTAAINGMLSRIQAALADRERSEARMREFVADASHELRTPVTSIQGYLQLIRTGVVDPRARPDVVRRLEEESRRMGSLVNSLLSLARLDASPPLRRVPVDIAWLVRDAVADASVVEPGRPLRAETPGECVVTGDEDSLRQVLANLLANVRAHTPPGTAAAVRIVPEASAGFVRVEVADDGPGMDAEAARHAFDRFWRADPARSAGGGAGLGLAIVAEVVRSHGGAAGIDGATVWFTVPRGS</sequence>
<dbReference type="CDD" id="cd00075">
    <property type="entry name" value="HATPase"/>
    <property type="match status" value="1"/>
</dbReference>
<keyword evidence="8 11" id="KW-1133">Transmembrane helix</keyword>
<dbReference type="SMART" id="SM00388">
    <property type="entry name" value="HisKA"/>
    <property type="match status" value="1"/>
</dbReference>
<dbReference type="RefSeq" id="WP_203822492.1">
    <property type="nucleotide sequence ID" value="NZ_BAAABP010000033.1"/>
</dbReference>
<dbReference type="PROSITE" id="PS50885">
    <property type="entry name" value="HAMP"/>
    <property type="match status" value="1"/>
</dbReference>
<evidence type="ECO:0000313" key="15">
    <source>
        <dbReference type="Proteomes" id="UP000598174"/>
    </source>
</evidence>
<dbReference type="InterPro" id="IPR003660">
    <property type="entry name" value="HAMP_dom"/>
</dbReference>
<evidence type="ECO:0000256" key="10">
    <source>
        <dbReference type="ARBA" id="ARBA00023136"/>
    </source>
</evidence>
<dbReference type="CDD" id="cd00082">
    <property type="entry name" value="HisKA"/>
    <property type="match status" value="1"/>
</dbReference>
<proteinExistence type="predicted"/>
<gene>
    <name evidence="14" type="ORF">Afe05nite_79930</name>
</gene>
<dbReference type="AlphaFoldDB" id="A0A919JAN3"/>
<dbReference type="Gene3D" id="6.10.340.10">
    <property type="match status" value="1"/>
</dbReference>
<accession>A0A919JAN3</accession>
<keyword evidence="5" id="KW-0808">Transferase</keyword>
<dbReference type="EMBL" id="BOMM01000078">
    <property type="protein sequence ID" value="GIE16153.1"/>
    <property type="molecule type" value="Genomic_DNA"/>
</dbReference>
<dbReference type="EC" id="2.7.13.3" evidence="3"/>
<dbReference type="InterPro" id="IPR005467">
    <property type="entry name" value="His_kinase_dom"/>
</dbReference>
<dbReference type="InterPro" id="IPR036890">
    <property type="entry name" value="HATPase_C_sf"/>
</dbReference>
<evidence type="ECO:0000259" key="13">
    <source>
        <dbReference type="PROSITE" id="PS50885"/>
    </source>
</evidence>
<feature type="transmembrane region" description="Helical" evidence="11">
    <location>
        <begin position="144"/>
        <end position="168"/>
    </location>
</feature>
<dbReference type="Pfam" id="PF00512">
    <property type="entry name" value="HisKA"/>
    <property type="match status" value="1"/>
</dbReference>
<evidence type="ECO:0000256" key="9">
    <source>
        <dbReference type="ARBA" id="ARBA00023012"/>
    </source>
</evidence>
<evidence type="ECO:0000256" key="11">
    <source>
        <dbReference type="SAM" id="Phobius"/>
    </source>
</evidence>
<dbReference type="InterPro" id="IPR003594">
    <property type="entry name" value="HATPase_dom"/>
</dbReference>
<keyword evidence="9" id="KW-0902">Two-component regulatory system</keyword>
<dbReference type="SUPFAM" id="SSF158472">
    <property type="entry name" value="HAMP domain-like"/>
    <property type="match status" value="1"/>
</dbReference>
<name>A0A919JAN3_9ACTN</name>
<dbReference type="Pfam" id="PF00672">
    <property type="entry name" value="HAMP"/>
    <property type="match status" value="1"/>
</dbReference>
<dbReference type="Gene3D" id="1.10.287.130">
    <property type="match status" value="1"/>
</dbReference>